<dbReference type="InterPro" id="IPR027417">
    <property type="entry name" value="P-loop_NTPase"/>
</dbReference>
<dbReference type="Proteomes" id="UP000515708">
    <property type="component" value="Chromosome"/>
</dbReference>
<accession>A0A7D8AK43</accession>
<dbReference type="InterPro" id="IPR036388">
    <property type="entry name" value="WH-like_DNA-bd_sf"/>
</dbReference>
<gene>
    <name evidence="6" type="ORF">FVO59_09635</name>
</gene>
<dbReference type="SUPFAM" id="SSF46894">
    <property type="entry name" value="C-terminal effector domain of the bipartite response regulators"/>
    <property type="match status" value="1"/>
</dbReference>
<keyword evidence="2" id="KW-0238">DNA-binding</keyword>
<evidence type="ECO:0000259" key="5">
    <source>
        <dbReference type="PROSITE" id="PS50043"/>
    </source>
</evidence>
<dbReference type="GO" id="GO:0003677">
    <property type="term" value="F:DNA binding"/>
    <property type="evidence" value="ECO:0007669"/>
    <property type="project" value="UniProtKB-KW"/>
</dbReference>
<keyword evidence="1" id="KW-0805">Transcription regulation</keyword>
<dbReference type="GO" id="GO:0006355">
    <property type="term" value="P:regulation of DNA-templated transcription"/>
    <property type="evidence" value="ECO:0007669"/>
    <property type="project" value="InterPro"/>
</dbReference>
<name>A0A7D8AK43_9MICO</name>
<dbReference type="PROSITE" id="PS50043">
    <property type="entry name" value="HTH_LUXR_2"/>
    <property type="match status" value="1"/>
</dbReference>
<dbReference type="Gene3D" id="1.10.10.10">
    <property type="entry name" value="Winged helix-like DNA-binding domain superfamily/Winged helix DNA-binding domain"/>
    <property type="match status" value="1"/>
</dbReference>
<sequence length="849" mass="90719">MSHSSSALTALDELEFDGASAPFPLAWDRQLRPLVEGIGSGIARAALIGTAGSGKSTVLQRLRDLLHRQSRVVRLLHDVDDDPLPAEHVLLVDDLHLLSDEQLRLIALRADDPTASLIVASRPWPASSAARAITTRLEQDAPAVVLGHVSRSDILDHLAMHERIMLDACIDHILERTCGVAWLVAAALQHHDARDCGHDGDHDELDEALGELIAHRLSTVPTALRELVEEVCLVDEGVSAATDDRRAGQADVETLIARGHAEGLLLANGGASPLVRSVVCGTISTQRLIELSTRFPEHVAQRDDIRPIRSARLADSITETADRLLTASPRRALELYDSAIASGADEDALAARRARAAWMIGDLEHASRIVETALGPASRAQRDALAPVSAALWSARAMMDRAHAVFQLVPPRDAAAAAGAVTAALGVGSAPEPDRERSTAEFPSTLSVSMELLTSGMLASIEADADDAVLPGLVRSAEMYTQAHSSEALCELPAVIAAVVALSLGRPATAHAVLEEAIAHDHGGAWARRRLLLWSAWVAVQRAQPSEARDLLERSETATAGPVCARDALLMHAVRVAIARRYDDASGLEAAWREARVWLLRADIDLYLLHPLGELVSAAARLGDTARVDTHLAHGFEIVEALGDPPLWAAHVHWAGIQQGILLSSPERLAPHARALVKQASRSRVAAAMARAGRVWTDVLAGTVDPDAVISAAQQLAGVGLMWDAARLAGHGAARACDRRVAAQLLACARELHPNDGLRRPAPATDDDAPAQTQSAPQEVLSDRELEVARLVVLGKTYAEIGETIFISPRTAEHHIAHIRRRLGAASRSELIARLRMLLGEGAMGDQPP</sequence>
<proteinExistence type="predicted"/>
<feature type="domain" description="HTH luxR-type" evidence="5">
    <location>
        <begin position="774"/>
        <end position="839"/>
    </location>
</feature>
<evidence type="ECO:0000256" key="4">
    <source>
        <dbReference type="SAM" id="MobiDB-lite"/>
    </source>
</evidence>
<protein>
    <recommendedName>
        <fullName evidence="5">HTH luxR-type domain-containing protein</fullName>
    </recommendedName>
</protein>
<dbReference type="EMBL" id="CP043732">
    <property type="protein sequence ID" value="QMU97449.1"/>
    <property type="molecule type" value="Genomic_DNA"/>
</dbReference>
<evidence type="ECO:0000313" key="7">
    <source>
        <dbReference type="Proteomes" id="UP000515708"/>
    </source>
</evidence>
<evidence type="ECO:0000313" key="6">
    <source>
        <dbReference type="EMBL" id="QMU97449.1"/>
    </source>
</evidence>
<evidence type="ECO:0000256" key="1">
    <source>
        <dbReference type="ARBA" id="ARBA00023015"/>
    </source>
</evidence>
<dbReference type="InterPro" id="IPR016032">
    <property type="entry name" value="Sig_transdc_resp-reg_C-effctor"/>
</dbReference>
<dbReference type="InterPro" id="IPR000792">
    <property type="entry name" value="Tscrpt_reg_LuxR_C"/>
</dbReference>
<dbReference type="PRINTS" id="PR00038">
    <property type="entry name" value="HTHLUXR"/>
</dbReference>
<dbReference type="AlphaFoldDB" id="A0A7D8AK43"/>
<dbReference type="SUPFAM" id="SSF52540">
    <property type="entry name" value="P-loop containing nucleoside triphosphate hydrolases"/>
    <property type="match status" value="1"/>
</dbReference>
<dbReference type="SMART" id="SM00421">
    <property type="entry name" value="HTH_LUXR"/>
    <property type="match status" value="1"/>
</dbReference>
<feature type="region of interest" description="Disordered" evidence="4">
    <location>
        <begin position="756"/>
        <end position="780"/>
    </location>
</feature>
<dbReference type="Pfam" id="PF00196">
    <property type="entry name" value="GerE"/>
    <property type="match status" value="1"/>
</dbReference>
<keyword evidence="3" id="KW-0804">Transcription</keyword>
<dbReference type="PANTHER" id="PTHR44688">
    <property type="entry name" value="DNA-BINDING TRANSCRIPTIONAL ACTIVATOR DEVR_DOSR"/>
    <property type="match status" value="1"/>
</dbReference>
<dbReference type="CDD" id="cd06170">
    <property type="entry name" value="LuxR_C_like"/>
    <property type="match status" value="1"/>
</dbReference>
<dbReference type="RefSeq" id="WP_182252445.1">
    <property type="nucleotide sequence ID" value="NZ_CP043732.1"/>
</dbReference>
<organism evidence="6 7">
    <name type="scientific">Microbacterium esteraromaticum</name>
    <dbReference type="NCBI Taxonomy" id="57043"/>
    <lineage>
        <taxon>Bacteria</taxon>
        <taxon>Bacillati</taxon>
        <taxon>Actinomycetota</taxon>
        <taxon>Actinomycetes</taxon>
        <taxon>Micrococcales</taxon>
        <taxon>Microbacteriaceae</taxon>
        <taxon>Microbacterium</taxon>
    </lineage>
</organism>
<reference evidence="6 7" key="1">
    <citation type="journal article" date="2020" name="Front. Microbiol.">
        <title>Design of Bacterial Strain-Specific qPCR Assays Using NGS Data and Publicly Available Resources and Its Application to Track Biocontrol Strains.</title>
        <authorList>
            <person name="Hernandez I."/>
            <person name="Sant C."/>
            <person name="Martinez R."/>
            <person name="Fernandez C."/>
        </authorList>
    </citation>
    <scope>NUCLEOTIDE SEQUENCE [LARGE SCALE GENOMIC DNA]</scope>
    <source>
        <strain evidence="6 7">B24</strain>
    </source>
</reference>
<evidence type="ECO:0000256" key="2">
    <source>
        <dbReference type="ARBA" id="ARBA00023125"/>
    </source>
</evidence>
<evidence type="ECO:0000256" key="3">
    <source>
        <dbReference type="ARBA" id="ARBA00023163"/>
    </source>
</evidence>
<dbReference type="PANTHER" id="PTHR44688:SF16">
    <property type="entry name" value="DNA-BINDING TRANSCRIPTIONAL ACTIVATOR DEVR_DOSR"/>
    <property type="match status" value="1"/>
</dbReference>